<feature type="compositionally biased region" description="Low complexity" evidence="1">
    <location>
        <begin position="184"/>
        <end position="195"/>
    </location>
</feature>
<evidence type="ECO:0000256" key="1">
    <source>
        <dbReference type="SAM" id="MobiDB-lite"/>
    </source>
</evidence>
<dbReference type="AlphaFoldDB" id="A0A7S2B3W6"/>
<feature type="compositionally biased region" description="Basic residues" evidence="1">
    <location>
        <begin position="268"/>
        <end position="278"/>
    </location>
</feature>
<name>A0A7S2B3W6_9STRA</name>
<feature type="compositionally biased region" description="Low complexity" evidence="1">
    <location>
        <begin position="256"/>
        <end position="267"/>
    </location>
</feature>
<feature type="region of interest" description="Disordered" evidence="1">
    <location>
        <begin position="129"/>
        <end position="230"/>
    </location>
</feature>
<feature type="compositionally biased region" description="Gly residues" evidence="1">
    <location>
        <begin position="196"/>
        <end position="212"/>
    </location>
</feature>
<proteinExistence type="predicted"/>
<feature type="region of interest" description="Disordered" evidence="1">
    <location>
        <begin position="27"/>
        <end position="60"/>
    </location>
</feature>
<feature type="compositionally biased region" description="Polar residues" evidence="1">
    <location>
        <begin position="130"/>
        <end position="145"/>
    </location>
</feature>
<accession>A0A7S2B3W6</accession>
<feature type="compositionally biased region" description="Polar residues" evidence="1">
    <location>
        <begin position="153"/>
        <end position="166"/>
    </location>
</feature>
<feature type="region of interest" description="Disordered" evidence="1">
    <location>
        <begin position="247"/>
        <end position="312"/>
    </location>
</feature>
<reference evidence="2" key="1">
    <citation type="submission" date="2021-01" db="EMBL/GenBank/DDBJ databases">
        <authorList>
            <person name="Corre E."/>
            <person name="Pelletier E."/>
            <person name="Niang G."/>
            <person name="Scheremetjew M."/>
            <person name="Finn R."/>
            <person name="Kale V."/>
            <person name="Holt S."/>
            <person name="Cochrane G."/>
            <person name="Meng A."/>
            <person name="Brown T."/>
            <person name="Cohen L."/>
        </authorList>
    </citation>
    <scope>NUCLEOTIDE SEQUENCE</scope>
    <source>
        <strain evidence="2">CCMP1381</strain>
    </source>
</reference>
<sequence length="312" mass="33298">MLSAHQSHYPKGQRGQRLDLTAHTGFTVSGARHGQSTDRNSNHEPTRAAEETTNHAERAHDKWQATPADAFFFEPAEDLTTLANFPTLGQASEQLSEEAKGFGAWSSRLSAQQQNNSDFPALMDDRAVQPSVSHWGSQSSTPLNDQTHHGSTERLNQSERTTSSANHVIVPPPVPTSDDFPGLSASAPSNNAAPGSWGGRRGGRAGNRGQRGGSRQQGQRQRTRQPINNPENISLALGLHLGIEAQQSSSVTPTETSAKGASSSSVATKKKVKARTPKKVTGVNSYLSKLGGNTKKTGGARTGISVVRNKKK</sequence>
<feature type="compositionally biased region" description="Basic and acidic residues" evidence="1">
    <location>
        <begin position="40"/>
        <end position="60"/>
    </location>
</feature>
<evidence type="ECO:0000313" key="2">
    <source>
        <dbReference type="EMBL" id="CAD9384439.1"/>
    </source>
</evidence>
<gene>
    <name evidence="2" type="ORF">DSPE1174_LOCUS5092</name>
</gene>
<protein>
    <submittedName>
        <fullName evidence="2">Uncharacterized protein</fullName>
    </submittedName>
</protein>
<organism evidence="2">
    <name type="scientific">Octactis speculum</name>
    <dbReference type="NCBI Taxonomy" id="3111310"/>
    <lineage>
        <taxon>Eukaryota</taxon>
        <taxon>Sar</taxon>
        <taxon>Stramenopiles</taxon>
        <taxon>Ochrophyta</taxon>
        <taxon>Dictyochophyceae</taxon>
        <taxon>Dictyochales</taxon>
        <taxon>Dictyochaceae</taxon>
        <taxon>Octactis</taxon>
    </lineage>
</organism>
<dbReference type="EMBL" id="HBGS01009624">
    <property type="protein sequence ID" value="CAD9384439.1"/>
    <property type="molecule type" value="Transcribed_RNA"/>
</dbReference>